<keyword evidence="2" id="KW-1185">Reference proteome</keyword>
<dbReference type="EMBL" id="AGNL01028220">
    <property type="protein sequence ID" value="EJK57438.1"/>
    <property type="molecule type" value="Genomic_DNA"/>
</dbReference>
<proteinExistence type="predicted"/>
<evidence type="ECO:0000313" key="2">
    <source>
        <dbReference type="Proteomes" id="UP000266841"/>
    </source>
</evidence>
<dbReference type="AlphaFoldDB" id="K0RU99"/>
<gene>
    <name evidence="1" type="ORF">THAOC_22514</name>
</gene>
<evidence type="ECO:0000313" key="1">
    <source>
        <dbReference type="EMBL" id="EJK57438.1"/>
    </source>
</evidence>
<sequence>MAIVARSMNSTRVDRLGNVQSCHFDGYPPRGSKFPVQALLLACQPRESQCTRLDYVARGHLPSQHPIVQLKSERSLQQPGTPLKIQHVYSAMDPFQVYRPAHSRLSSLFIPISRQWKNTMNTSGQTE</sequence>
<accession>K0RU99</accession>
<protein>
    <submittedName>
        <fullName evidence="1">Uncharacterized protein</fullName>
    </submittedName>
</protein>
<comment type="caution">
    <text evidence="1">The sequence shown here is derived from an EMBL/GenBank/DDBJ whole genome shotgun (WGS) entry which is preliminary data.</text>
</comment>
<organism evidence="1 2">
    <name type="scientific">Thalassiosira oceanica</name>
    <name type="common">Marine diatom</name>
    <dbReference type="NCBI Taxonomy" id="159749"/>
    <lineage>
        <taxon>Eukaryota</taxon>
        <taxon>Sar</taxon>
        <taxon>Stramenopiles</taxon>
        <taxon>Ochrophyta</taxon>
        <taxon>Bacillariophyta</taxon>
        <taxon>Coscinodiscophyceae</taxon>
        <taxon>Thalassiosirophycidae</taxon>
        <taxon>Thalassiosirales</taxon>
        <taxon>Thalassiosiraceae</taxon>
        <taxon>Thalassiosira</taxon>
    </lineage>
</organism>
<dbReference type="Proteomes" id="UP000266841">
    <property type="component" value="Unassembled WGS sequence"/>
</dbReference>
<reference evidence="1 2" key="1">
    <citation type="journal article" date="2012" name="Genome Biol.">
        <title>Genome and low-iron response of an oceanic diatom adapted to chronic iron limitation.</title>
        <authorList>
            <person name="Lommer M."/>
            <person name="Specht M."/>
            <person name="Roy A.S."/>
            <person name="Kraemer L."/>
            <person name="Andreson R."/>
            <person name="Gutowska M.A."/>
            <person name="Wolf J."/>
            <person name="Bergner S.V."/>
            <person name="Schilhabel M.B."/>
            <person name="Klostermeier U.C."/>
            <person name="Beiko R.G."/>
            <person name="Rosenstiel P."/>
            <person name="Hippler M."/>
            <person name="Laroche J."/>
        </authorList>
    </citation>
    <scope>NUCLEOTIDE SEQUENCE [LARGE SCALE GENOMIC DNA]</scope>
    <source>
        <strain evidence="1 2">CCMP1005</strain>
    </source>
</reference>
<name>K0RU99_THAOC</name>